<keyword evidence="4" id="KW-1133">Transmembrane helix</keyword>
<feature type="region of interest" description="Disordered" evidence="3">
    <location>
        <begin position="780"/>
        <end position="799"/>
    </location>
</feature>
<sequence length="799" mass="91053">MARANVLQTLAVLITLVLASLNLNAAQPAATLSLEAPGDYSIGLYSQWLEDPTLNLSIDDAMQAEGWQTSTEASLNFGYSDSVYWLRTRIHAGSLHDWALWIRYSLLDYVEFYLCPQPYDGEAGCQKRLAGDEVPFKLGRDVNHPNLIVRFPMEQGQEYLLVMRVQSNGAYQIPASLVDEKTLQNELETNNLIRGGYYATMLVMGLYNLFIFFQTRERSYLYYTLVTVTFLIFHMTYEGSAFQYFWPETPSLNQYALPLMFLVNQIFLSLFVPNFLNLKKHSPGAHRLFRVYTAISGMLLIMLPLIPYAVMLPVINLLSTVVLISALLIGIVFWVQGRPAARFFTIAWVSLITGLVLANARSLGLIPTNTFTLYAYQIGSFMEVVLLSMALGERIMRLQKEQLETRKAMLKTQEEAIQYLRDYEDLYQNSLTGKFQLDSDGYFIKSNPAWRRMLGFGELSRFVSDNPPFDSLFTSGTERRNFWRRIKESGHVQGFIAQLAQPNSGEKLMVSITMRASTNNGRSAWIGSGQNITEEYQKEQALSHLQKEKAQALRQLVMGIAHEMNTPLGNIRMAETFLADQRSDWTEDELQAHLGSGLKHIHEGIDRLNGLNQLMKNAIVQENQYAQELLPVRPWLKTWSAQMLEKYPQLSLKTAIHSYITEWDTYPDALNIIFSQLVDNSCKHNADKAEQGTLEIGIEFRERGEHLELHYRDNGKGIDEEQRDAIFMPFYTTQRRLAESKGLGLYQTYNLLTDLLHGQIEWPADAQGFYLVVRFPLPQEESAPTASSASTATEEETPE</sequence>
<evidence type="ECO:0000259" key="6">
    <source>
        <dbReference type="PROSITE" id="PS50109"/>
    </source>
</evidence>
<reference evidence="7 8" key="1">
    <citation type="submission" date="2020-12" db="EMBL/GenBank/DDBJ databases">
        <title>Novel Thalassolituus-related marine hydrocarbonoclastic bacteria mediated algae-derived hydrocarbons mineralization in twilight zone of the northern South China Sea.</title>
        <authorList>
            <person name="Dong C."/>
        </authorList>
    </citation>
    <scope>NUCLEOTIDE SEQUENCE [LARGE SCALE GENOMIC DNA]</scope>
    <source>
        <strain evidence="7 8">IMCC1826</strain>
    </source>
</reference>
<dbReference type="Gene3D" id="3.30.450.20">
    <property type="entry name" value="PAS domain"/>
    <property type="match status" value="1"/>
</dbReference>
<evidence type="ECO:0000256" key="2">
    <source>
        <dbReference type="ARBA" id="ARBA00012438"/>
    </source>
</evidence>
<dbReference type="SUPFAM" id="SSF47384">
    <property type="entry name" value="Homodimeric domain of signal transducing histidine kinase"/>
    <property type="match status" value="1"/>
</dbReference>
<dbReference type="SUPFAM" id="SSF55785">
    <property type="entry name" value="PYP-like sensor domain (PAS domain)"/>
    <property type="match status" value="1"/>
</dbReference>
<dbReference type="EC" id="2.7.13.3" evidence="2"/>
<feature type="chain" id="PRO_5045129444" description="histidine kinase" evidence="5">
    <location>
        <begin position="26"/>
        <end position="799"/>
    </location>
</feature>
<proteinExistence type="predicted"/>
<dbReference type="RefSeq" id="WP_225676950.1">
    <property type="nucleotide sequence ID" value="NZ_JAEDAH010000102.1"/>
</dbReference>
<feature type="transmembrane region" description="Helical" evidence="4">
    <location>
        <begin position="314"/>
        <end position="335"/>
    </location>
</feature>
<dbReference type="Pfam" id="PF07695">
    <property type="entry name" value="7TMR-DISM_7TM"/>
    <property type="match status" value="1"/>
</dbReference>
<dbReference type="PANTHER" id="PTHR43065:SF47">
    <property type="match status" value="1"/>
</dbReference>
<dbReference type="PANTHER" id="PTHR43065">
    <property type="entry name" value="SENSOR HISTIDINE KINASE"/>
    <property type="match status" value="1"/>
</dbReference>
<keyword evidence="4" id="KW-0812">Transmembrane</keyword>
<dbReference type="EMBL" id="JAEDAH010000102">
    <property type="protein sequence ID" value="MCA6065220.1"/>
    <property type="molecule type" value="Genomic_DNA"/>
</dbReference>
<dbReference type="InterPro" id="IPR011623">
    <property type="entry name" value="7TMR_DISM_rcpt_extracell_dom1"/>
</dbReference>
<keyword evidence="8" id="KW-1185">Reference proteome</keyword>
<dbReference type="InterPro" id="IPR036890">
    <property type="entry name" value="HATPase_C_sf"/>
</dbReference>
<dbReference type="InterPro" id="IPR035965">
    <property type="entry name" value="PAS-like_dom_sf"/>
</dbReference>
<dbReference type="Gene3D" id="3.30.565.10">
    <property type="entry name" value="Histidine kinase-like ATPase, C-terminal domain"/>
    <property type="match status" value="1"/>
</dbReference>
<organism evidence="7 8">
    <name type="scientific">Thalassolituus marinus</name>
    <dbReference type="NCBI Taxonomy" id="671053"/>
    <lineage>
        <taxon>Bacteria</taxon>
        <taxon>Pseudomonadati</taxon>
        <taxon>Pseudomonadota</taxon>
        <taxon>Gammaproteobacteria</taxon>
        <taxon>Oceanospirillales</taxon>
        <taxon>Oceanospirillaceae</taxon>
        <taxon>Thalassolituus</taxon>
    </lineage>
</organism>
<comment type="catalytic activity">
    <reaction evidence="1">
        <text>ATP + protein L-histidine = ADP + protein N-phospho-L-histidine.</text>
        <dbReference type="EC" id="2.7.13.3"/>
    </reaction>
</comment>
<dbReference type="Gene3D" id="1.10.287.130">
    <property type="match status" value="1"/>
</dbReference>
<evidence type="ECO:0000313" key="7">
    <source>
        <dbReference type="EMBL" id="MCA6065220.1"/>
    </source>
</evidence>
<dbReference type="PROSITE" id="PS50109">
    <property type="entry name" value="HIS_KIN"/>
    <property type="match status" value="1"/>
</dbReference>
<dbReference type="InterPro" id="IPR005467">
    <property type="entry name" value="His_kinase_dom"/>
</dbReference>
<gene>
    <name evidence="7" type="ORF">I9W95_16610</name>
</gene>
<feature type="transmembrane region" description="Helical" evidence="4">
    <location>
        <begin position="342"/>
        <end position="361"/>
    </location>
</feature>
<dbReference type="Pfam" id="PF02518">
    <property type="entry name" value="HATPase_c"/>
    <property type="match status" value="1"/>
</dbReference>
<dbReference type="InterPro" id="IPR003594">
    <property type="entry name" value="HATPase_dom"/>
</dbReference>
<feature type="transmembrane region" description="Helical" evidence="4">
    <location>
        <begin position="257"/>
        <end position="276"/>
    </location>
</feature>
<name>A0ABS7ZXA6_9GAMM</name>
<keyword evidence="4" id="KW-0472">Membrane</keyword>
<dbReference type="Proteomes" id="UP000714380">
    <property type="component" value="Unassembled WGS sequence"/>
</dbReference>
<feature type="signal peptide" evidence="5">
    <location>
        <begin position="1"/>
        <end position="25"/>
    </location>
</feature>
<feature type="transmembrane region" description="Helical" evidence="4">
    <location>
        <begin position="288"/>
        <end position="308"/>
    </location>
</feature>
<accession>A0ABS7ZXA6</accession>
<evidence type="ECO:0000256" key="4">
    <source>
        <dbReference type="SAM" id="Phobius"/>
    </source>
</evidence>
<dbReference type="Gene3D" id="2.60.40.2380">
    <property type="match status" value="1"/>
</dbReference>
<dbReference type="SMART" id="SM00387">
    <property type="entry name" value="HATPase_c"/>
    <property type="match status" value="1"/>
</dbReference>
<dbReference type="CDD" id="cd00075">
    <property type="entry name" value="HATPase"/>
    <property type="match status" value="1"/>
</dbReference>
<protein>
    <recommendedName>
        <fullName evidence="2">histidine kinase</fullName>
        <ecNumber evidence="2">2.7.13.3</ecNumber>
    </recommendedName>
</protein>
<evidence type="ECO:0000256" key="1">
    <source>
        <dbReference type="ARBA" id="ARBA00000085"/>
    </source>
</evidence>
<feature type="domain" description="Histidine kinase" evidence="6">
    <location>
        <begin position="559"/>
        <end position="779"/>
    </location>
</feature>
<evidence type="ECO:0000256" key="3">
    <source>
        <dbReference type="SAM" id="MobiDB-lite"/>
    </source>
</evidence>
<dbReference type="InterPro" id="IPR011622">
    <property type="entry name" value="7TMR_DISM_rcpt_extracell_dom2"/>
</dbReference>
<feature type="compositionally biased region" description="Low complexity" evidence="3">
    <location>
        <begin position="780"/>
        <end position="792"/>
    </location>
</feature>
<feature type="transmembrane region" description="Helical" evidence="4">
    <location>
        <begin position="220"/>
        <end position="237"/>
    </location>
</feature>
<dbReference type="CDD" id="cd00082">
    <property type="entry name" value="HisKA"/>
    <property type="match status" value="1"/>
</dbReference>
<comment type="caution">
    <text evidence="7">The sequence shown here is derived from an EMBL/GenBank/DDBJ whole genome shotgun (WGS) entry which is preliminary data.</text>
</comment>
<dbReference type="Pfam" id="PF07696">
    <property type="entry name" value="7TMR-DISMED2"/>
    <property type="match status" value="1"/>
</dbReference>
<keyword evidence="5" id="KW-0732">Signal</keyword>
<dbReference type="InterPro" id="IPR003661">
    <property type="entry name" value="HisK_dim/P_dom"/>
</dbReference>
<feature type="transmembrane region" description="Helical" evidence="4">
    <location>
        <begin position="195"/>
        <end position="213"/>
    </location>
</feature>
<dbReference type="SUPFAM" id="SSF55874">
    <property type="entry name" value="ATPase domain of HSP90 chaperone/DNA topoisomerase II/histidine kinase"/>
    <property type="match status" value="1"/>
</dbReference>
<dbReference type="InterPro" id="IPR036097">
    <property type="entry name" value="HisK_dim/P_sf"/>
</dbReference>
<evidence type="ECO:0000313" key="8">
    <source>
        <dbReference type="Proteomes" id="UP000714380"/>
    </source>
</evidence>
<evidence type="ECO:0000256" key="5">
    <source>
        <dbReference type="SAM" id="SignalP"/>
    </source>
</evidence>